<dbReference type="PANTHER" id="PTHR30201:SF2">
    <property type="entry name" value="2-(5''-TRIPHOSPHORIBOSYL)-3'-DEPHOSPHOCOENZYME-A SYNTHASE"/>
    <property type="match status" value="1"/>
</dbReference>
<dbReference type="Pfam" id="PF01874">
    <property type="entry name" value="CitG"/>
    <property type="match status" value="1"/>
</dbReference>
<keyword evidence="3 7" id="KW-0548">Nucleotidyltransferase</keyword>
<dbReference type="GO" id="GO:0050519">
    <property type="term" value="F:holo-citrate lyase synthase activity"/>
    <property type="evidence" value="ECO:0007669"/>
    <property type="project" value="UniProtKB-EC"/>
</dbReference>
<dbReference type="GO" id="GO:0051191">
    <property type="term" value="P:prosthetic group biosynthetic process"/>
    <property type="evidence" value="ECO:0007669"/>
    <property type="project" value="InterPro"/>
</dbReference>
<evidence type="ECO:0000313" key="7">
    <source>
        <dbReference type="EMBL" id="HJD39853.1"/>
    </source>
</evidence>
<dbReference type="Gene3D" id="1.10.4200.10">
    <property type="entry name" value="Triphosphoribosyl-dephospho-CoA protein"/>
    <property type="match status" value="1"/>
</dbReference>
<evidence type="ECO:0000256" key="6">
    <source>
        <dbReference type="ARBA" id="ARBA00048574"/>
    </source>
</evidence>
<reference evidence="7" key="2">
    <citation type="submission" date="2021-04" db="EMBL/GenBank/DDBJ databases">
        <authorList>
            <person name="Gilroy R."/>
        </authorList>
    </citation>
    <scope>NUCLEOTIDE SEQUENCE</scope>
    <source>
        <strain evidence="7">ChiW19-6364</strain>
    </source>
</reference>
<comment type="caution">
    <text evidence="7">The sequence shown here is derived from an EMBL/GenBank/DDBJ whole genome shotgun (WGS) entry which is preliminary data.</text>
</comment>
<dbReference type="Pfam" id="PF03802">
    <property type="entry name" value="CitX"/>
    <property type="match status" value="1"/>
</dbReference>
<comment type="catalytic activity">
    <reaction evidence="6">
        <text>apo-[citrate lyase ACP] + 2'-(5''-triphospho-alpha-D-ribosyl)-3'-dephospho-CoA = holo-[citrate lyase ACP] + diphosphate</text>
        <dbReference type="Rhea" id="RHEA:16333"/>
        <dbReference type="Rhea" id="RHEA-COMP:10157"/>
        <dbReference type="Rhea" id="RHEA-COMP:10158"/>
        <dbReference type="ChEBI" id="CHEBI:29999"/>
        <dbReference type="ChEBI" id="CHEBI:33019"/>
        <dbReference type="ChEBI" id="CHEBI:61378"/>
        <dbReference type="ChEBI" id="CHEBI:82683"/>
        <dbReference type="EC" id="2.7.7.61"/>
    </reaction>
</comment>
<dbReference type="GO" id="GO:0005524">
    <property type="term" value="F:ATP binding"/>
    <property type="evidence" value="ECO:0007669"/>
    <property type="project" value="UniProtKB-KW"/>
</dbReference>
<evidence type="ECO:0000313" key="8">
    <source>
        <dbReference type="Proteomes" id="UP000823850"/>
    </source>
</evidence>
<reference evidence="7" key="1">
    <citation type="journal article" date="2021" name="PeerJ">
        <title>Extensive microbial diversity within the chicken gut microbiome revealed by metagenomics and culture.</title>
        <authorList>
            <person name="Gilroy R."/>
            <person name="Ravi A."/>
            <person name="Getino M."/>
            <person name="Pursley I."/>
            <person name="Horton D.L."/>
            <person name="Alikhan N.F."/>
            <person name="Baker D."/>
            <person name="Gharbi K."/>
            <person name="Hall N."/>
            <person name="Watson M."/>
            <person name="Adriaenssens E.M."/>
            <person name="Foster-Nyarko E."/>
            <person name="Jarju S."/>
            <person name="Secka A."/>
            <person name="Antonio M."/>
            <person name="Oren A."/>
            <person name="Chaudhuri R.R."/>
            <person name="La Ragione R."/>
            <person name="Hildebrand F."/>
            <person name="Pallen M.J."/>
        </authorList>
    </citation>
    <scope>NUCLEOTIDE SEQUENCE</scope>
    <source>
        <strain evidence="7">ChiW19-6364</strain>
    </source>
</reference>
<dbReference type="InterPro" id="IPR002736">
    <property type="entry name" value="CitG"/>
</dbReference>
<dbReference type="GO" id="GO:0046917">
    <property type="term" value="F:triphosphoribosyl-dephospho-CoA synthase activity"/>
    <property type="evidence" value="ECO:0007669"/>
    <property type="project" value="UniProtKB-EC"/>
</dbReference>
<dbReference type="Proteomes" id="UP000823850">
    <property type="component" value="Unassembled WGS sequence"/>
</dbReference>
<dbReference type="EMBL" id="DWUX01000133">
    <property type="protein sequence ID" value="HJD39853.1"/>
    <property type="molecule type" value="Genomic_DNA"/>
</dbReference>
<protein>
    <submittedName>
        <fullName evidence="7">Citrate lyase holo-[acyl-carrier protein] synthase</fullName>
        <ecNumber evidence="7">2.7.7.61</ecNumber>
    </submittedName>
</protein>
<keyword evidence="2 7" id="KW-0808">Transferase</keyword>
<evidence type="ECO:0000256" key="4">
    <source>
        <dbReference type="ARBA" id="ARBA00022741"/>
    </source>
</evidence>
<dbReference type="PANTHER" id="PTHR30201">
    <property type="entry name" value="TRIPHOSPHORIBOSYL-DEPHOSPHO-COA SYNTHASE"/>
    <property type="match status" value="1"/>
</dbReference>
<accession>A0A9D2R7K2</accession>
<keyword evidence="4" id="KW-0547">Nucleotide-binding</keyword>
<dbReference type="NCBIfam" id="TIGR03124">
    <property type="entry name" value="citrate_citX"/>
    <property type="match status" value="1"/>
</dbReference>
<dbReference type="EC" id="2.7.7.61" evidence="7"/>
<dbReference type="AlphaFoldDB" id="A0A9D2R7K2"/>
<keyword evidence="7" id="KW-0456">Lyase</keyword>
<gene>
    <name evidence="7" type="primary">citX</name>
    <name evidence="7" type="ORF">H9913_07470</name>
</gene>
<evidence type="ECO:0000256" key="2">
    <source>
        <dbReference type="ARBA" id="ARBA00022679"/>
    </source>
</evidence>
<comment type="catalytic activity">
    <reaction evidence="1">
        <text>3'-dephospho-CoA + ATP = 2'-(5''-triphospho-alpha-D-ribosyl)-3'-dephospho-CoA + adenine</text>
        <dbReference type="Rhea" id="RHEA:15117"/>
        <dbReference type="ChEBI" id="CHEBI:16708"/>
        <dbReference type="ChEBI" id="CHEBI:30616"/>
        <dbReference type="ChEBI" id="CHEBI:57328"/>
        <dbReference type="ChEBI" id="CHEBI:61378"/>
        <dbReference type="EC" id="2.4.2.52"/>
    </reaction>
</comment>
<dbReference type="InterPro" id="IPR005551">
    <property type="entry name" value="CitX"/>
</dbReference>
<evidence type="ECO:0000256" key="5">
    <source>
        <dbReference type="ARBA" id="ARBA00022840"/>
    </source>
</evidence>
<organism evidence="7 8">
    <name type="scientific">Candidatus Blautia stercoripullorum</name>
    <dbReference type="NCBI Taxonomy" id="2838502"/>
    <lineage>
        <taxon>Bacteria</taxon>
        <taxon>Bacillati</taxon>
        <taxon>Bacillota</taxon>
        <taxon>Clostridia</taxon>
        <taxon>Lachnospirales</taxon>
        <taxon>Lachnospiraceae</taxon>
        <taxon>Blautia</taxon>
    </lineage>
</organism>
<evidence type="ECO:0000256" key="3">
    <source>
        <dbReference type="ARBA" id="ARBA00022695"/>
    </source>
</evidence>
<dbReference type="GO" id="GO:0016829">
    <property type="term" value="F:lyase activity"/>
    <property type="evidence" value="ECO:0007669"/>
    <property type="project" value="UniProtKB-KW"/>
</dbReference>
<evidence type="ECO:0000256" key="1">
    <source>
        <dbReference type="ARBA" id="ARBA00001210"/>
    </source>
</evidence>
<proteinExistence type="predicted"/>
<name>A0A9D2R7K2_9FIRM</name>
<keyword evidence="5" id="KW-0067">ATP-binding</keyword>
<sequence>MRIDLWTKGKEASLGEILDAREKRVRIQKEFLKNGAPSQVSFTLNIPGPVKVFPFTQWLFELGDRLLVKAVEEEKGEVLDRRKNKANTGYEGFYSLSLPPGKVKEILTLAEEHHPLGRMFDFDVLDRQGRKISRQELGFDERKCLLCREPAFICSRSRRHSAGEVLAREIEMMESFYIERMSLFIGQIMEKSLLYEVNASLKPGLVDRIHNGAHRDMELLTFVDSAYALVPYFTLCARKGLEFSGKEEELPGMFEELRSLGKESEKIMRTAAKGANPHKGMIFSGGIFCFCAGYGAGSLKMDFQDEDFPKVLSRLCRCLTENLLEDYKKLDQVPPGTHGEKLYKEYGVRGIRGEAAEGYPHVLDKGISFFEKMLEEGYSLNKAGLLTLLQYIASIEDTNMMIRSDFDTVQKIQREMKSFLSTAGPEQQLEIIPALDAYFVKKNISPGGSADMLALTYFLYFLKRKRCPFEVFEIEGGMCHETFE</sequence>